<dbReference type="GO" id="GO:0005886">
    <property type="term" value="C:plasma membrane"/>
    <property type="evidence" value="ECO:0007669"/>
    <property type="project" value="UniProtKB-SubCell"/>
</dbReference>
<keyword evidence="5" id="KW-0597">Phosphoprotein</keyword>
<keyword evidence="12" id="KW-0472">Membrane</keyword>
<dbReference type="SUPFAM" id="SSF55874">
    <property type="entry name" value="ATPase domain of HSP90 chaperone/DNA topoisomerase II/histidine kinase"/>
    <property type="match status" value="1"/>
</dbReference>
<dbReference type="STRING" id="113653.GAH_01483"/>
<keyword evidence="16" id="KW-1185">Reference proteome</keyword>
<evidence type="ECO:0000256" key="2">
    <source>
        <dbReference type="ARBA" id="ARBA00004651"/>
    </source>
</evidence>
<keyword evidence="10" id="KW-0067">ATP-binding</keyword>
<feature type="transmembrane region" description="Helical" evidence="12">
    <location>
        <begin position="325"/>
        <end position="348"/>
    </location>
</feature>
<evidence type="ECO:0000256" key="1">
    <source>
        <dbReference type="ARBA" id="ARBA00000085"/>
    </source>
</evidence>
<dbReference type="GeneID" id="25419518"/>
<evidence type="ECO:0000256" key="6">
    <source>
        <dbReference type="ARBA" id="ARBA00022679"/>
    </source>
</evidence>
<comment type="subcellular location">
    <subcellularLocation>
        <location evidence="2">Cell membrane</location>
        <topology evidence="2">Multi-pass membrane protein</topology>
    </subcellularLocation>
</comment>
<evidence type="ECO:0000256" key="12">
    <source>
        <dbReference type="SAM" id="Phobius"/>
    </source>
</evidence>
<dbReference type="GO" id="GO:0005524">
    <property type="term" value="F:ATP binding"/>
    <property type="evidence" value="ECO:0007669"/>
    <property type="project" value="UniProtKB-KW"/>
</dbReference>
<dbReference type="SUPFAM" id="SSF103190">
    <property type="entry name" value="Sensory domain-like"/>
    <property type="match status" value="1"/>
</dbReference>
<dbReference type="PROSITE" id="PS50109">
    <property type="entry name" value="HIS_KIN"/>
    <property type="match status" value="1"/>
</dbReference>
<dbReference type="EMBL" id="CP011267">
    <property type="protein sequence ID" value="AKG91226.1"/>
    <property type="molecule type" value="Genomic_DNA"/>
</dbReference>
<evidence type="ECO:0000256" key="4">
    <source>
        <dbReference type="ARBA" id="ARBA00022475"/>
    </source>
</evidence>
<dbReference type="OrthoDB" id="50550at2157"/>
<dbReference type="GO" id="GO:0004673">
    <property type="term" value="F:protein histidine kinase activity"/>
    <property type="evidence" value="ECO:0007669"/>
    <property type="project" value="UniProtKB-EC"/>
</dbReference>
<evidence type="ECO:0000256" key="9">
    <source>
        <dbReference type="ARBA" id="ARBA00022777"/>
    </source>
</evidence>
<dbReference type="SMART" id="SM00387">
    <property type="entry name" value="HATPase_c"/>
    <property type="match status" value="1"/>
</dbReference>
<dbReference type="InterPro" id="IPR005467">
    <property type="entry name" value="His_kinase_dom"/>
</dbReference>
<dbReference type="InParanoid" id="A0A0F7DBK0"/>
<accession>A0A0F7DBK0</accession>
<comment type="catalytic activity">
    <reaction evidence="1">
        <text>ATP + protein L-histidine = ADP + protein N-phospho-L-histidine.</text>
        <dbReference type="EC" id="2.7.13.3"/>
    </reaction>
</comment>
<evidence type="ECO:0000256" key="3">
    <source>
        <dbReference type="ARBA" id="ARBA00012438"/>
    </source>
</evidence>
<keyword evidence="6" id="KW-0808">Transferase</keyword>
<dbReference type="PANTHER" id="PTHR44936">
    <property type="entry name" value="SENSOR PROTEIN CREC"/>
    <property type="match status" value="1"/>
</dbReference>
<dbReference type="GO" id="GO:0007165">
    <property type="term" value="P:signal transduction"/>
    <property type="evidence" value="ECO:0007669"/>
    <property type="project" value="InterPro"/>
</dbReference>
<dbReference type="Gene3D" id="6.10.340.10">
    <property type="match status" value="1"/>
</dbReference>
<dbReference type="InterPro" id="IPR036890">
    <property type="entry name" value="HATPase_C_sf"/>
</dbReference>
<keyword evidence="9 15" id="KW-0418">Kinase</keyword>
<evidence type="ECO:0000256" key="7">
    <source>
        <dbReference type="ARBA" id="ARBA00022692"/>
    </source>
</evidence>
<keyword evidence="8" id="KW-0547">Nucleotide-binding</keyword>
<dbReference type="InterPro" id="IPR003660">
    <property type="entry name" value="HAMP_dom"/>
</dbReference>
<protein>
    <recommendedName>
        <fullName evidence="3">histidine kinase</fullName>
        <ecNumber evidence="3">2.7.13.3</ecNumber>
    </recommendedName>
</protein>
<keyword evidence="4" id="KW-1003">Cell membrane</keyword>
<dbReference type="InterPro" id="IPR029151">
    <property type="entry name" value="Sensor-like_sf"/>
</dbReference>
<proteinExistence type="predicted"/>
<feature type="domain" description="Histidine kinase" evidence="13">
    <location>
        <begin position="508"/>
        <end position="602"/>
    </location>
</feature>
<dbReference type="HOGENOM" id="CLU_456818_0_0_2"/>
<evidence type="ECO:0000256" key="5">
    <source>
        <dbReference type="ARBA" id="ARBA00022553"/>
    </source>
</evidence>
<dbReference type="EC" id="2.7.13.3" evidence="3"/>
<evidence type="ECO:0000259" key="13">
    <source>
        <dbReference type="PROSITE" id="PS50109"/>
    </source>
</evidence>
<dbReference type="InterPro" id="IPR004358">
    <property type="entry name" value="Sig_transdc_His_kin-like_C"/>
</dbReference>
<keyword evidence="7 12" id="KW-0812">Transmembrane</keyword>
<feature type="domain" description="HAMP" evidence="14">
    <location>
        <begin position="345"/>
        <end position="398"/>
    </location>
</feature>
<dbReference type="AlphaFoldDB" id="A0A0F7DBK0"/>
<dbReference type="PROSITE" id="PS50885">
    <property type="entry name" value="HAMP"/>
    <property type="match status" value="1"/>
</dbReference>
<dbReference type="KEGG" id="gah:GAH_01483"/>
<dbReference type="Gene3D" id="3.30.450.20">
    <property type="entry name" value="PAS domain"/>
    <property type="match status" value="1"/>
</dbReference>
<dbReference type="InterPro" id="IPR050980">
    <property type="entry name" value="2C_sensor_his_kinase"/>
</dbReference>
<dbReference type="CDD" id="cd00075">
    <property type="entry name" value="HATPase"/>
    <property type="match status" value="1"/>
</dbReference>
<gene>
    <name evidence="15" type="ORF">GAH_01483</name>
</gene>
<sequence length="602" mass="68349">MPKFRPTLMTLLAFMFIASILSSVLILSQLHISVVNDFFEDKTKSTLESRVLAIEDMLNREINSQKAFFMAVKQHPQIIDLFRKFGELKERDGISPPYPMVIRDWDAYRAVISYFAEVSSYEPSLEMLRTFWKDGNVVAGVVYGSEDIMDYKGDKEWFRLVISGNASGSVYVSPINIARHTNTPAIRYVSPVVVDGRIVGLVIANYNFKKTFSLIKDIYWEEGEHILIIDPSYENAEGEVLGPRFIVNTYDPRTEFNESCPVCPLVDIKEFPGQNGFVKFRYGGEKTLYGYYRWTTLENGREYLIICAVTPETFAAVTNDIKKTAVIGATAIGAVFVLASIFMSRFLLNPIEDIIMKARVIASGAYYSKVSVHRGYREAEVLSRAIKEMQESLLSYLRKIEEFGEGLKLVNSVIRHDTINHLTAAMNYLDFYRETGDEDYLEKLRVSLRRVSETLRVSKVLEAVMETGERKRVRVANLVSKVAERYPEVNVVVEGDCEILADDGMEVVFDNLIQNAIKHGKAKNLFVKIVDDREWCTITVSDDGVGIPDELKGQIFEKGFSTSGTGLGLFITKLILSRYDGEIRVEDNEPKGARFVIKIRKF</sequence>
<evidence type="ECO:0000256" key="8">
    <source>
        <dbReference type="ARBA" id="ARBA00022741"/>
    </source>
</evidence>
<evidence type="ECO:0000256" key="11">
    <source>
        <dbReference type="ARBA" id="ARBA00022989"/>
    </source>
</evidence>
<name>A0A0F7DBK0_9EURY</name>
<dbReference type="Pfam" id="PF02518">
    <property type="entry name" value="HATPase_c"/>
    <property type="match status" value="1"/>
</dbReference>
<dbReference type="PRINTS" id="PR00344">
    <property type="entry name" value="BCTRLSENSOR"/>
</dbReference>
<keyword evidence="11 12" id="KW-1133">Transmembrane helix</keyword>
<evidence type="ECO:0000313" key="16">
    <source>
        <dbReference type="Proteomes" id="UP000034723"/>
    </source>
</evidence>
<dbReference type="Gene3D" id="3.30.565.10">
    <property type="entry name" value="Histidine kinase-like ATPase, C-terminal domain"/>
    <property type="match status" value="1"/>
</dbReference>
<dbReference type="PANTHER" id="PTHR44936:SF10">
    <property type="entry name" value="SENSOR PROTEIN RSTB"/>
    <property type="match status" value="1"/>
</dbReference>
<dbReference type="Proteomes" id="UP000034723">
    <property type="component" value="Chromosome"/>
</dbReference>
<dbReference type="RefSeq" id="WP_052747809.1">
    <property type="nucleotide sequence ID" value="NZ_CP011267.1"/>
</dbReference>
<evidence type="ECO:0000259" key="14">
    <source>
        <dbReference type="PROSITE" id="PS50885"/>
    </source>
</evidence>
<evidence type="ECO:0000313" key="15">
    <source>
        <dbReference type="EMBL" id="AKG91226.1"/>
    </source>
</evidence>
<organism evidence="15 16">
    <name type="scientific">Geoglobus ahangari</name>
    <dbReference type="NCBI Taxonomy" id="113653"/>
    <lineage>
        <taxon>Archaea</taxon>
        <taxon>Methanobacteriati</taxon>
        <taxon>Methanobacteriota</taxon>
        <taxon>Archaeoglobi</taxon>
        <taxon>Archaeoglobales</taxon>
        <taxon>Archaeoglobaceae</taxon>
        <taxon>Geoglobus</taxon>
    </lineage>
</organism>
<reference evidence="15 16" key="1">
    <citation type="submission" date="2015-04" db="EMBL/GenBank/DDBJ databases">
        <title>The complete genome sequence of the hyperthermophilic, obligate iron-reducing archaeon Geoglobus ahangari strain 234T.</title>
        <authorList>
            <person name="Manzella M.P."/>
            <person name="Holmes D.E."/>
            <person name="Rocheleau J.M."/>
            <person name="Chung A."/>
            <person name="Reguera G."/>
            <person name="Kashefi K."/>
        </authorList>
    </citation>
    <scope>NUCLEOTIDE SEQUENCE [LARGE SCALE GENOMIC DNA]</scope>
    <source>
        <strain evidence="15 16">234</strain>
    </source>
</reference>
<evidence type="ECO:0000256" key="10">
    <source>
        <dbReference type="ARBA" id="ARBA00022840"/>
    </source>
</evidence>
<dbReference type="InterPro" id="IPR003594">
    <property type="entry name" value="HATPase_dom"/>
</dbReference>